<comment type="similarity">
    <text evidence="1">Belongs to the GSP E family.</text>
</comment>
<accession>A0A3B1DNK2</accession>
<dbReference type="InterPro" id="IPR001482">
    <property type="entry name" value="T2SS/T4SS_dom"/>
</dbReference>
<dbReference type="SUPFAM" id="SSF52540">
    <property type="entry name" value="P-loop containing nucleoside triphosphate hydrolases"/>
    <property type="match status" value="1"/>
</dbReference>
<dbReference type="EMBL" id="UOGJ01000099">
    <property type="protein sequence ID" value="VAX36540.1"/>
    <property type="molecule type" value="Genomic_DNA"/>
</dbReference>
<protein>
    <submittedName>
        <fullName evidence="3">Twitching motility protein PilT</fullName>
    </submittedName>
</protein>
<dbReference type="GO" id="GO:0005524">
    <property type="term" value="F:ATP binding"/>
    <property type="evidence" value="ECO:0007669"/>
    <property type="project" value="InterPro"/>
</dbReference>
<reference evidence="3" key="1">
    <citation type="submission" date="2018-06" db="EMBL/GenBank/DDBJ databases">
        <authorList>
            <person name="Zhirakovskaya E."/>
        </authorList>
    </citation>
    <scope>NUCLEOTIDE SEQUENCE</scope>
</reference>
<feature type="domain" description="Bacterial type II secretion system protein E" evidence="2">
    <location>
        <begin position="5"/>
        <end position="262"/>
    </location>
</feature>
<dbReference type="PANTHER" id="PTHR30486:SF12">
    <property type="entry name" value="TYPE IV PILUS ATPASE PILU"/>
    <property type="match status" value="1"/>
</dbReference>
<dbReference type="NCBIfam" id="TIGR01420">
    <property type="entry name" value="pilT_fam"/>
    <property type="match status" value="1"/>
</dbReference>
<dbReference type="Gene3D" id="3.40.50.300">
    <property type="entry name" value="P-loop containing nucleotide triphosphate hydrolases"/>
    <property type="match status" value="1"/>
</dbReference>
<evidence type="ECO:0000259" key="2">
    <source>
        <dbReference type="Pfam" id="PF00437"/>
    </source>
</evidence>
<dbReference type="InterPro" id="IPR006321">
    <property type="entry name" value="PilT/PilU"/>
</dbReference>
<evidence type="ECO:0000256" key="1">
    <source>
        <dbReference type="ARBA" id="ARBA00006611"/>
    </source>
</evidence>
<dbReference type="InterPro" id="IPR050921">
    <property type="entry name" value="T4SS_GSP_E_ATPase"/>
</dbReference>
<dbReference type="PANTHER" id="PTHR30486">
    <property type="entry name" value="TWITCHING MOTILITY PROTEIN PILT"/>
    <property type="match status" value="1"/>
</dbReference>
<evidence type="ECO:0000313" key="3">
    <source>
        <dbReference type="EMBL" id="VAX36540.1"/>
    </source>
</evidence>
<sequence length="357" mass="40539">MTLSEIFNKMLERKASDLYLRTCAQPRVRVDGEIEVLDEEVISKEKMQAFTNLLLDNEQRKQQFLENLDVDFIHEEEGDMGRFRINIFMQRGTPAVVARHVHAKVESFEELSLPIDVCKLFCEESRGMFLACGPAGNGKSTTIASMLEYINQNRAEHIITIEDPIEFLFKDKKSLISQRELDLDVHSYPLALKHVTQQSPDIIFIGNVRDEATMRAAITATELGAFVMSTFHTVNAVQTIMRIVNFFPPYLHDEIRMQLSLILKGTISLRLLARKDGNGRAPAFETMVVTPSIARLIREGSVREIQGFIDEGEMFGMQSFKQSLVGLVKAGIVEEKEARQYADSKDDFDLELKGITK</sequence>
<dbReference type="AlphaFoldDB" id="A0A3B1DNK2"/>
<dbReference type="Pfam" id="PF00437">
    <property type="entry name" value="T2SSE"/>
    <property type="match status" value="1"/>
</dbReference>
<name>A0A3B1DNK2_9ZZZZ</name>
<dbReference type="CDD" id="cd01131">
    <property type="entry name" value="PilT"/>
    <property type="match status" value="1"/>
</dbReference>
<organism evidence="3">
    <name type="scientific">hydrothermal vent metagenome</name>
    <dbReference type="NCBI Taxonomy" id="652676"/>
    <lineage>
        <taxon>unclassified sequences</taxon>
        <taxon>metagenomes</taxon>
        <taxon>ecological metagenomes</taxon>
    </lineage>
</organism>
<dbReference type="GO" id="GO:0016887">
    <property type="term" value="F:ATP hydrolysis activity"/>
    <property type="evidence" value="ECO:0007669"/>
    <property type="project" value="InterPro"/>
</dbReference>
<dbReference type="InterPro" id="IPR027417">
    <property type="entry name" value="P-loop_NTPase"/>
</dbReference>
<proteinExistence type="inferred from homology"/>
<dbReference type="Gene3D" id="3.30.450.90">
    <property type="match status" value="1"/>
</dbReference>
<gene>
    <name evidence="3" type="ORF">MNBD_UNCLBAC01-84</name>
</gene>